<sequence length="185" mass="20809">MPNKLMSNAVKRQLSPSPSSALDTTRRQLDNPATTTSNARPTNEEPPGPADPTSHNSMNLWTNVYPRTPRTTPHKVWDERVRFGVDIAAPALRYNPMNLWTNRRHCCPRSENPMNFWTSVYSRTYPTTPRKVWDERVRFSVGIAAPAPRIQRTFGPTSALGPPGRRPARFGTNAFDLASASLPLR</sequence>
<name>A0AAD6WZF6_9AGAR</name>
<dbReference type="Proteomes" id="UP001218188">
    <property type="component" value="Unassembled WGS sequence"/>
</dbReference>
<evidence type="ECO:0000313" key="3">
    <source>
        <dbReference type="Proteomes" id="UP001218188"/>
    </source>
</evidence>
<feature type="compositionally biased region" description="Polar residues" evidence="1">
    <location>
        <begin position="31"/>
        <end position="41"/>
    </location>
</feature>
<gene>
    <name evidence="2" type="ORF">C8F04DRAFT_1261024</name>
</gene>
<accession>A0AAD6WZF6</accession>
<organism evidence="2 3">
    <name type="scientific">Mycena alexandri</name>
    <dbReference type="NCBI Taxonomy" id="1745969"/>
    <lineage>
        <taxon>Eukaryota</taxon>
        <taxon>Fungi</taxon>
        <taxon>Dikarya</taxon>
        <taxon>Basidiomycota</taxon>
        <taxon>Agaricomycotina</taxon>
        <taxon>Agaricomycetes</taxon>
        <taxon>Agaricomycetidae</taxon>
        <taxon>Agaricales</taxon>
        <taxon>Marasmiineae</taxon>
        <taxon>Mycenaceae</taxon>
        <taxon>Mycena</taxon>
    </lineage>
</organism>
<evidence type="ECO:0000256" key="1">
    <source>
        <dbReference type="SAM" id="MobiDB-lite"/>
    </source>
</evidence>
<dbReference type="AlphaFoldDB" id="A0AAD6WZF6"/>
<dbReference type="EMBL" id="JARJCM010000066">
    <property type="protein sequence ID" value="KAJ7033218.1"/>
    <property type="molecule type" value="Genomic_DNA"/>
</dbReference>
<feature type="region of interest" description="Disordered" evidence="1">
    <location>
        <begin position="1"/>
        <end position="61"/>
    </location>
</feature>
<keyword evidence="3" id="KW-1185">Reference proteome</keyword>
<protein>
    <submittedName>
        <fullName evidence="2">Uncharacterized protein</fullName>
    </submittedName>
</protein>
<reference evidence="2" key="1">
    <citation type="submission" date="2023-03" db="EMBL/GenBank/DDBJ databases">
        <title>Massive genome expansion in bonnet fungi (Mycena s.s.) driven by repeated elements and novel gene families across ecological guilds.</title>
        <authorList>
            <consortium name="Lawrence Berkeley National Laboratory"/>
            <person name="Harder C.B."/>
            <person name="Miyauchi S."/>
            <person name="Viragh M."/>
            <person name="Kuo A."/>
            <person name="Thoen E."/>
            <person name="Andreopoulos B."/>
            <person name="Lu D."/>
            <person name="Skrede I."/>
            <person name="Drula E."/>
            <person name="Henrissat B."/>
            <person name="Morin E."/>
            <person name="Kohler A."/>
            <person name="Barry K."/>
            <person name="LaButti K."/>
            <person name="Morin E."/>
            <person name="Salamov A."/>
            <person name="Lipzen A."/>
            <person name="Mereny Z."/>
            <person name="Hegedus B."/>
            <person name="Baldrian P."/>
            <person name="Stursova M."/>
            <person name="Weitz H."/>
            <person name="Taylor A."/>
            <person name="Grigoriev I.V."/>
            <person name="Nagy L.G."/>
            <person name="Martin F."/>
            <person name="Kauserud H."/>
        </authorList>
    </citation>
    <scope>NUCLEOTIDE SEQUENCE</scope>
    <source>
        <strain evidence="2">CBHHK200</strain>
    </source>
</reference>
<evidence type="ECO:0000313" key="2">
    <source>
        <dbReference type="EMBL" id="KAJ7033218.1"/>
    </source>
</evidence>
<proteinExistence type="predicted"/>
<comment type="caution">
    <text evidence="2">The sequence shown here is derived from an EMBL/GenBank/DDBJ whole genome shotgun (WGS) entry which is preliminary data.</text>
</comment>
<feature type="compositionally biased region" description="Polar residues" evidence="1">
    <location>
        <begin position="14"/>
        <end position="23"/>
    </location>
</feature>